<dbReference type="PANTHER" id="PTHR36845">
    <property type="entry name" value="HYDROLASE, PUTATIVE (AFU_ORTHOLOGUE AFUA_7G05090)-RELATED"/>
    <property type="match status" value="1"/>
</dbReference>
<comment type="similarity">
    <text evidence="2">Belongs to the glycosyl hydrolase 88 family.</text>
</comment>
<comment type="caution">
    <text evidence="3">The sequence shown here is derived from an EMBL/GenBank/DDBJ whole genome shotgun (WGS) entry which is preliminary data.</text>
</comment>
<dbReference type="EMBL" id="CAJOBB010004568">
    <property type="protein sequence ID" value="CAF4094203.1"/>
    <property type="molecule type" value="Genomic_DNA"/>
</dbReference>
<evidence type="ECO:0000256" key="2">
    <source>
        <dbReference type="ARBA" id="ARBA00038358"/>
    </source>
</evidence>
<dbReference type="InterPro" id="IPR008928">
    <property type="entry name" value="6-hairpin_glycosidase_sf"/>
</dbReference>
<keyword evidence="1" id="KW-0378">Hydrolase</keyword>
<dbReference type="Gene3D" id="1.50.10.10">
    <property type="match status" value="1"/>
</dbReference>
<dbReference type="InterPro" id="IPR052369">
    <property type="entry name" value="UG_Glycosaminoglycan_Hydrolase"/>
</dbReference>
<dbReference type="GO" id="GO:0052757">
    <property type="term" value="F:chondroitin hydrolase activity"/>
    <property type="evidence" value="ECO:0007669"/>
    <property type="project" value="TreeGrafter"/>
</dbReference>
<dbReference type="InterPro" id="IPR012341">
    <property type="entry name" value="6hp_glycosidase-like_sf"/>
</dbReference>
<name>A0A819V3K2_9BILA</name>
<dbReference type="GO" id="GO:0000272">
    <property type="term" value="P:polysaccharide catabolic process"/>
    <property type="evidence" value="ECO:0007669"/>
    <property type="project" value="TreeGrafter"/>
</dbReference>
<feature type="non-terminal residue" evidence="3">
    <location>
        <position position="1"/>
    </location>
</feature>
<dbReference type="AlphaFoldDB" id="A0A819V3K2"/>
<gene>
    <name evidence="3" type="ORF">KXQ929_LOCUS34143</name>
</gene>
<sequence length="99" mass="11844">KEYLDIVIIGEHSLATQYSSIVRCLRSVDSQQGYLVYIDNMINLELLFEVSNQTKDQYLYDIAWQYANRTMYEHFRDDNSTYHAIEYNETDENILFKVN</sequence>
<evidence type="ECO:0000313" key="4">
    <source>
        <dbReference type="Proteomes" id="UP000663868"/>
    </source>
</evidence>
<reference evidence="3" key="1">
    <citation type="submission" date="2021-02" db="EMBL/GenBank/DDBJ databases">
        <authorList>
            <person name="Nowell W R."/>
        </authorList>
    </citation>
    <scope>NUCLEOTIDE SEQUENCE</scope>
</reference>
<proteinExistence type="inferred from homology"/>
<accession>A0A819V3K2</accession>
<dbReference type="Proteomes" id="UP000663868">
    <property type="component" value="Unassembled WGS sequence"/>
</dbReference>
<protein>
    <submittedName>
        <fullName evidence="3">Uncharacterized protein</fullName>
    </submittedName>
</protein>
<evidence type="ECO:0000313" key="3">
    <source>
        <dbReference type="EMBL" id="CAF4094203.1"/>
    </source>
</evidence>
<organism evidence="3 4">
    <name type="scientific">Adineta steineri</name>
    <dbReference type="NCBI Taxonomy" id="433720"/>
    <lineage>
        <taxon>Eukaryota</taxon>
        <taxon>Metazoa</taxon>
        <taxon>Spiralia</taxon>
        <taxon>Gnathifera</taxon>
        <taxon>Rotifera</taxon>
        <taxon>Eurotatoria</taxon>
        <taxon>Bdelloidea</taxon>
        <taxon>Adinetida</taxon>
        <taxon>Adinetidae</taxon>
        <taxon>Adineta</taxon>
    </lineage>
</organism>
<dbReference type="SUPFAM" id="SSF48208">
    <property type="entry name" value="Six-hairpin glycosidases"/>
    <property type="match status" value="1"/>
</dbReference>
<dbReference type="PANTHER" id="PTHR36845:SF1">
    <property type="entry name" value="HYDROLASE, PUTATIVE (AFU_ORTHOLOGUE AFUA_7G05090)-RELATED"/>
    <property type="match status" value="1"/>
</dbReference>
<evidence type="ECO:0000256" key="1">
    <source>
        <dbReference type="ARBA" id="ARBA00022801"/>
    </source>
</evidence>